<comment type="caution">
    <text evidence="2">The sequence shown here is derived from an EMBL/GenBank/DDBJ whole genome shotgun (WGS) entry which is preliminary data.</text>
</comment>
<gene>
    <name evidence="2" type="ORF">S06H3_35630</name>
</gene>
<dbReference type="PANTHER" id="PTHR42783">
    <property type="entry name" value="GLUTAMATE SYNTHASE [NADPH] SMALL CHAIN"/>
    <property type="match status" value="1"/>
</dbReference>
<feature type="non-terminal residue" evidence="2">
    <location>
        <position position="273"/>
    </location>
</feature>
<organism evidence="2">
    <name type="scientific">marine sediment metagenome</name>
    <dbReference type="NCBI Taxonomy" id="412755"/>
    <lineage>
        <taxon>unclassified sequences</taxon>
        <taxon>metagenomes</taxon>
        <taxon>ecological metagenomes</taxon>
    </lineage>
</organism>
<dbReference type="Gene3D" id="3.50.50.60">
    <property type="entry name" value="FAD/NAD(P)-binding domain"/>
    <property type="match status" value="2"/>
</dbReference>
<reference evidence="2" key="1">
    <citation type="journal article" date="2014" name="Front. Microbiol.">
        <title>High frequency of phylogenetically diverse reductive dehalogenase-homologous genes in deep subseafloor sedimentary metagenomes.</title>
        <authorList>
            <person name="Kawai M."/>
            <person name="Futagami T."/>
            <person name="Toyoda A."/>
            <person name="Takaki Y."/>
            <person name="Nishi S."/>
            <person name="Hori S."/>
            <person name="Arai W."/>
            <person name="Tsubouchi T."/>
            <person name="Morono Y."/>
            <person name="Uchiyama I."/>
            <person name="Ito T."/>
            <person name="Fujiyama A."/>
            <person name="Inagaki F."/>
            <person name="Takami H."/>
        </authorList>
    </citation>
    <scope>NUCLEOTIDE SEQUENCE</scope>
    <source>
        <strain evidence="2">Expedition CK06-06</strain>
    </source>
</reference>
<dbReference type="Pfam" id="PF07992">
    <property type="entry name" value="Pyr_redox_2"/>
    <property type="match status" value="1"/>
</dbReference>
<dbReference type="EMBL" id="BARV01021514">
    <property type="protein sequence ID" value="GAI24531.1"/>
    <property type="molecule type" value="Genomic_DNA"/>
</dbReference>
<dbReference type="GO" id="GO:0016491">
    <property type="term" value="F:oxidoreductase activity"/>
    <property type="evidence" value="ECO:0007669"/>
    <property type="project" value="InterPro"/>
</dbReference>
<dbReference type="InterPro" id="IPR023753">
    <property type="entry name" value="FAD/NAD-binding_dom"/>
</dbReference>
<sequence length="273" mass="29837">TGKMIAVIGSGPAGLTAAYYLSTLGHQVDLFDQADKPGGMLRFGIPDYRLPPEILERDLRVLEKSGINFHMNHRFDREFGIDQLKAQGFDAILIAAGTAKSKTLPIENSDLDGIYPGLEFLRSAKLSQEPRLGGNVAVIGGGNVAIDAAMSAFRLGASEVHLVCLESREEMPAHEWEIAQAEEEGVRIHLSWGPRRFTSGNGRVSGVELIRCTRVFDDQGRFDSQYDENQTDYIPADSVIVTIGQDVDPELLHTVEGLQQGPGNTLKVDENFA</sequence>
<dbReference type="PRINTS" id="PR00419">
    <property type="entry name" value="ADXRDTASE"/>
</dbReference>
<proteinExistence type="predicted"/>
<dbReference type="AlphaFoldDB" id="X1N2R0"/>
<feature type="non-terminal residue" evidence="2">
    <location>
        <position position="1"/>
    </location>
</feature>
<dbReference type="InterPro" id="IPR036188">
    <property type="entry name" value="FAD/NAD-bd_sf"/>
</dbReference>
<dbReference type="PANTHER" id="PTHR42783:SF3">
    <property type="entry name" value="GLUTAMATE SYNTHASE [NADPH] SMALL CHAIN-RELATED"/>
    <property type="match status" value="1"/>
</dbReference>
<evidence type="ECO:0000313" key="2">
    <source>
        <dbReference type="EMBL" id="GAI24531.1"/>
    </source>
</evidence>
<evidence type="ECO:0000259" key="1">
    <source>
        <dbReference type="Pfam" id="PF07992"/>
    </source>
</evidence>
<dbReference type="SUPFAM" id="SSF51971">
    <property type="entry name" value="Nucleotide-binding domain"/>
    <property type="match status" value="1"/>
</dbReference>
<accession>X1N2R0</accession>
<name>X1N2R0_9ZZZZ</name>
<feature type="domain" description="FAD/NAD(P)-binding" evidence="1">
    <location>
        <begin position="5"/>
        <end position="271"/>
    </location>
</feature>
<protein>
    <recommendedName>
        <fullName evidence="1">FAD/NAD(P)-binding domain-containing protein</fullName>
    </recommendedName>
</protein>